<feature type="transmembrane region" description="Helical" evidence="1">
    <location>
        <begin position="90"/>
        <end position="114"/>
    </location>
</feature>
<keyword evidence="1" id="KW-0812">Transmembrane</keyword>
<feature type="transmembrane region" description="Helical" evidence="1">
    <location>
        <begin position="44"/>
        <end position="69"/>
    </location>
</feature>
<organism evidence="2 3">
    <name type="scientific">Alkaliphilus pronyensis</name>
    <dbReference type="NCBI Taxonomy" id="1482732"/>
    <lineage>
        <taxon>Bacteria</taxon>
        <taxon>Bacillati</taxon>
        <taxon>Bacillota</taxon>
        <taxon>Clostridia</taxon>
        <taxon>Peptostreptococcales</taxon>
        <taxon>Natronincolaceae</taxon>
        <taxon>Alkaliphilus</taxon>
    </lineage>
</organism>
<dbReference type="Proteomes" id="UP000432715">
    <property type="component" value="Unassembled WGS sequence"/>
</dbReference>
<dbReference type="AlphaFoldDB" id="A0A6I0F765"/>
<sequence>MKYNITKVEKFFFIDIISLNIAEIIILMFLLFNKAFLLNTSNELLVSLWTGNMVVIFTVSFIISTIVFGRLKNKSLILKYVNFLKKSSKLSCFVIFIVNVLLLVIFTYFITLYLGD</sequence>
<comment type="caution">
    <text evidence="2">The sequence shown here is derived from an EMBL/GenBank/DDBJ whole genome shotgun (WGS) entry which is preliminary data.</text>
</comment>
<accession>A0A6I0F765</accession>
<evidence type="ECO:0000256" key="1">
    <source>
        <dbReference type="SAM" id="Phobius"/>
    </source>
</evidence>
<proteinExistence type="predicted"/>
<gene>
    <name evidence="2" type="ORF">F8154_02370</name>
</gene>
<evidence type="ECO:0000313" key="3">
    <source>
        <dbReference type="Proteomes" id="UP000432715"/>
    </source>
</evidence>
<protein>
    <submittedName>
        <fullName evidence="2">Uncharacterized protein</fullName>
    </submittedName>
</protein>
<keyword evidence="3" id="KW-1185">Reference proteome</keyword>
<reference evidence="2 3" key="1">
    <citation type="submission" date="2019-10" db="EMBL/GenBank/DDBJ databases">
        <title>Alkaliphilus serpentinus sp. nov. and Alkaliphilus pronyensis sp. nov., two novel anaerobic alkaliphilic species isolated from the serpentinized-hosted hydrothermal field of the Prony Bay (New Caledonia).</title>
        <authorList>
            <person name="Postec A."/>
        </authorList>
    </citation>
    <scope>NUCLEOTIDE SEQUENCE [LARGE SCALE GENOMIC DNA]</scope>
    <source>
        <strain evidence="2 3">LacV</strain>
    </source>
</reference>
<name>A0A6I0F765_9FIRM</name>
<evidence type="ECO:0000313" key="2">
    <source>
        <dbReference type="EMBL" id="KAB3537845.1"/>
    </source>
</evidence>
<keyword evidence="1" id="KW-1133">Transmembrane helix</keyword>
<dbReference type="EMBL" id="WBZC01000008">
    <property type="protein sequence ID" value="KAB3537845.1"/>
    <property type="molecule type" value="Genomic_DNA"/>
</dbReference>
<feature type="transmembrane region" description="Helical" evidence="1">
    <location>
        <begin position="12"/>
        <end position="32"/>
    </location>
</feature>
<keyword evidence="1" id="KW-0472">Membrane</keyword>